<feature type="compositionally biased region" description="Polar residues" evidence="12">
    <location>
        <begin position="197"/>
        <end position="209"/>
    </location>
</feature>
<dbReference type="InterPro" id="IPR001781">
    <property type="entry name" value="Znf_LIM"/>
</dbReference>
<keyword evidence="3 11" id="KW-0479">Metal-binding</keyword>
<feature type="compositionally biased region" description="Polar residues" evidence="12">
    <location>
        <begin position="68"/>
        <end position="77"/>
    </location>
</feature>
<keyword evidence="7 11" id="KW-0440">LIM domain</keyword>
<feature type="compositionally biased region" description="Polar residues" evidence="12">
    <location>
        <begin position="180"/>
        <end position="189"/>
    </location>
</feature>
<evidence type="ECO:0000256" key="9">
    <source>
        <dbReference type="ARBA" id="ARBA00055254"/>
    </source>
</evidence>
<dbReference type="OrthoDB" id="8062037at2759"/>
<evidence type="ECO:0000256" key="6">
    <source>
        <dbReference type="ARBA" id="ARBA00022990"/>
    </source>
</evidence>
<dbReference type="PANTHER" id="PTHR24215:SF35">
    <property type="entry name" value="MUSCLE LIM PROTEIN MLP84B"/>
    <property type="match status" value="1"/>
</dbReference>
<keyword evidence="5 11" id="KW-0862">Zinc</keyword>
<dbReference type="GO" id="GO:0046872">
    <property type="term" value="F:metal ion binding"/>
    <property type="evidence" value="ECO:0007669"/>
    <property type="project" value="UniProtKB-KW"/>
</dbReference>
<dbReference type="Proteomes" id="UP000186601">
    <property type="component" value="Unassembled WGS sequence"/>
</dbReference>
<dbReference type="PROSITE" id="PS00478">
    <property type="entry name" value="LIM_DOMAIN_1"/>
    <property type="match status" value="1"/>
</dbReference>
<sequence>MHPFGGTPICPRCSKAVYAAEQIMGPGRKNITKNKTCHVKNFGTRDLRHANLPDRNDVLGSPPGSPMRSGTNLPTHSPRNNAPPLPPRNDTSGGPFSHTRRASPTSPIFRPTRTFSPVRTVSAERNDYVATEQPTDFGATSKHDEDWEPPVISSTPSHTGRSAGGLPRTVPLAPAMTGPPRTTSPTKDSTLPVRVVPTSTGDGATAQGNTIVNGRMSVSLTPKTTGTRYGAALSGGRVASPMAPMAPMATGRQWGGGTPSCGRCGKTVYFAEQVKAIGKTWHRNCLRCTECNHLLDSSRLTENEGNPYCSHCYGKCSAQYL</sequence>
<dbReference type="GO" id="GO:0030695">
    <property type="term" value="F:GTPase regulator activity"/>
    <property type="evidence" value="ECO:0007669"/>
    <property type="project" value="UniProtKB-ARBA"/>
</dbReference>
<evidence type="ECO:0000256" key="7">
    <source>
        <dbReference type="ARBA" id="ARBA00023038"/>
    </source>
</evidence>
<dbReference type="GO" id="GO:0005737">
    <property type="term" value="C:cytoplasm"/>
    <property type="evidence" value="ECO:0007669"/>
    <property type="project" value="TreeGrafter"/>
</dbReference>
<gene>
    <name evidence="14" type="ORF">PHLCEN_2v6881</name>
</gene>
<reference evidence="14 15" key="1">
    <citation type="submission" date="2018-02" db="EMBL/GenBank/DDBJ databases">
        <title>Genome sequence of the basidiomycete white-rot fungus Phlebia centrifuga.</title>
        <authorList>
            <person name="Granchi Z."/>
            <person name="Peng M."/>
            <person name="de Vries R.P."/>
            <person name="Hilden K."/>
            <person name="Makela M.R."/>
            <person name="Grigoriev I."/>
            <person name="Riley R."/>
        </authorList>
    </citation>
    <scope>NUCLEOTIDE SEQUENCE [LARGE SCALE GENOMIC DNA]</scope>
    <source>
        <strain evidence="14 15">FBCC195</strain>
    </source>
</reference>
<dbReference type="Gene3D" id="2.10.110.10">
    <property type="entry name" value="Cysteine Rich Protein"/>
    <property type="match status" value="1"/>
</dbReference>
<keyword evidence="4" id="KW-0677">Repeat</keyword>
<keyword evidence="6" id="KW-0007">Acetylation</keyword>
<feature type="region of interest" description="Disordered" evidence="12">
    <location>
        <begin position="47"/>
        <end position="209"/>
    </location>
</feature>
<evidence type="ECO:0000256" key="12">
    <source>
        <dbReference type="SAM" id="MobiDB-lite"/>
    </source>
</evidence>
<evidence type="ECO:0000256" key="5">
    <source>
        <dbReference type="ARBA" id="ARBA00022833"/>
    </source>
</evidence>
<dbReference type="GO" id="GO:0005634">
    <property type="term" value="C:nucleus"/>
    <property type="evidence" value="ECO:0007669"/>
    <property type="project" value="UniProtKB-SubCell"/>
</dbReference>
<dbReference type="AlphaFoldDB" id="A0A2R6NY43"/>
<protein>
    <recommendedName>
        <fullName evidence="10">Cysteine-rich protein 1</fullName>
    </recommendedName>
</protein>
<evidence type="ECO:0000313" key="15">
    <source>
        <dbReference type="Proteomes" id="UP000186601"/>
    </source>
</evidence>
<evidence type="ECO:0000256" key="8">
    <source>
        <dbReference type="ARBA" id="ARBA00023242"/>
    </source>
</evidence>
<proteinExistence type="predicted"/>
<dbReference type="EMBL" id="MLYV02000681">
    <property type="protein sequence ID" value="PSR79835.1"/>
    <property type="molecule type" value="Genomic_DNA"/>
</dbReference>
<feature type="compositionally biased region" description="Basic and acidic residues" evidence="12">
    <location>
        <begin position="47"/>
        <end position="57"/>
    </location>
</feature>
<dbReference type="PANTHER" id="PTHR24215">
    <property type="entry name" value="RHO-GTPASE-ACTIVATING PROTEIN LRG1"/>
    <property type="match status" value="1"/>
</dbReference>
<dbReference type="STRING" id="98765.A0A2R6NY43"/>
<comment type="caution">
    <text evidence="14">The sequence shown here is derived from an EMBL/GenBank/DDBJ whole genome shotgun (WGS) entry which is preliminary data.</text>
</comment>
<keyword evidence="8" id="KW-0539">Nucleus</keyword>
<evidence type="ECO:0000256" key="1">
    <source>
        <dbReference type="ARBA" id="ARBA00004123"/>
    </source>
</evidence>
<dbReference type="SUPFAM" id="SSF57716">
    <property type="entry name" value="Glucocorticoid receptor-like (DNA-binding domain)"/>
    <property type="match status" value="3"/>
</dbReference>
<evidence type="ECO:0000259" key="13">
    <source>
        <dbReference type="PROSITE" id="PS50023"/>
    </source>
</evidence>
<comment type="function">
    <text evidence="9">Seems to have a role in zinc absorption and may function as an intracellular zinc transport protein.</text>
</comment>
<evidence type="ECO:0000256" key="11">
    <source>
        <dbReference type="PROSITE-ProRule" id="PRU00125"/>
    </source>
</evidence>
<evidence type="ECO:0000256" key="2">
    <source>
        <dbReference type="ARBA" id="ARBA00022481"/>
    </source>
</evidence>
<feature type="domain" description="LIM zinc-binding" evidence="13">
    <location>
        <begin position="259"/>
        <end position="319"/>
    </location>
</feature>
<dbReference type="GO" id="GO:0030036">
    <property type="term" value="P:actin cytoskeleton organization"/>
    <property type="evidence" value="ECO:0007669"/>
    <property type="project" value="TreeGrafter"/>
</dbReference>
<dbReference type="CDD" id="cd09326">
    <property type="entry name" value="LIM_CRP_like"/>
    <property type="match status" value="1"/>
</dbReference>
<name>A0A2R6NY43_9APHY</name>
<comment type="subcellular location">
    <subcellularLocation>
        <location evidence="1">Nucleus</location>
    </subcellularLocation>
</comment>
<evidence type="ECO:0000313" key="14">
    <source>
        <dbReference type="EMBL" id="PSR79835.1"/>
    </source>
</evidence>
<evidence type="ECO:0000256" key="10">
    <source>
        <dbReference type="ARBA" id="ARBA00072537"/>
    </source>
</evidence>
<accession>A0A2R6NY43</accession>
<keyword evidence="2" id="KW-0488">Methylation</keyword>
<organism evidence="14 15">
    <name type="scientific">Hermanssonia centrifuga</name>
    <dbReference type="NCBI Taxonomy" id="98765"/>
    <lineage>
        <taxon>Eukaryota</taxon>
        <taxon>Fungi</taxon>
        <taxon>Dikarya</taxon>
        <taxon>Basidiomycota</taxon>
        <taxon>Agaricomycotina</taxon>
        <taxon>Agaricomycetes</taxon>
        <taxon>Polyporales</taxon>
        <taxon>Meruliaceae</taxon>
        <taxon>Hermanssonia</taxon>
    </lineage>
</organism>
<dbReference type="FunFam" id="2.10.110.10:FF:000054">
    <property type="entry name" value="Cysteine-rich protein 1"/>
    <property type="match status" value="1"/>
</dbReference>
<keyword evidence="15" id="KW-1185">Reference proteome</keyword>
<dbReference type="SMART" id="SM00132">
    <property type="entry name" value="LIM"/>
    <property type="match status" value="1"/>
</dbReference>
<dbReference type="PROSITE" id="PS50023">
    <property type="entry name" value="LIM_DOMAIN_2"/>
    <property type="match status" value="1"/>
</dbReference>
<evidence type="ECO:0000256" key="4">
    <source>
        <dbReference type="ARBA" id="ARBA00022737"/>
    </source>
</evidence>
<dbReference type="Pfam" id="PF00412">
    <property type="entry name" value="LIM"/>
    <property type="match status" value="1"/>
</dbReference>
<evidence type="ECO:0000256" key="3">
    <source>
        <dbReference type="ARBA" id="ARBA00022723"/>
    </source>
</evidence>